<name>A0AAE3A7F7_9FIRM</name>
<accession>A0AAE3A7F7</accession>
<evidence type="ECO:0000313" key="1">
    <source>
        <dbReference type="EMBL" id="MCC2124823.1"/>
    </source>
</evidence>
<sequence length="60" mass="7338">MQNRFIALMNSMAIVWGITKIWQFLELLFYREIQARKVDDIIAAIFLVILYIYERRLQEE</sequence>
<proteinExistence type="predicted"/>
<gene>
    <name evidence="1" type="ORF">LKD36_01365</name>
</gene>
<dbReference type="AlphaFoldDB" id="A0AAE3A7F7"/>
<dbReference type="EMBL" id="JAJEPS010000001">
    <property type="protein sequence ID" value="MCC2124823.1"/>
    <property type="molecule type" value="Genomic_DNA"/>
</dbReference>
<comment type="caution">
    <text evidence="1">The sequence shown here is derived from an EMBL/GenBank/DDBJ whole genome shotgun (WGS) entry which is preliminary data.</text>
</comment>
<reference evidence="1 2" key="1">
    <citation type="submission" date="2021-10" db="EMBL/GenBank/DDBJ databases">
        <title>Anaerobic single-cell dispensing facilitates the cultivation of human gut bacteria.</title>
        <authorList>
            <person name="Afrizal A."/>
        </authorList>
    </citation>
    <scope>NUCLEOTIDE SEQUENCE [LARGE SCALE GENOMIC DNA]</scope>
    <source>
        <strain evidence="1 2">CLA-AA-H276</strain>
    </source>
</reference>
<protein>
    <submittedName>
        <fullName evidence="1">Uncharacterized protein</fullName>
    </submittedName>
</protein>
<dbReference type="Proteomes" id="UP001198220">
    <property type="component" value="Unassembled WGS sequence"/>
</dbReference>
<keyword evidence="2" id="KW-1185">Reference proteome</keyword>
<dbReference type="RefSeq" id="WP_308458378.1">
    <property type="nucleotide sequence ID" value="NZ_JAJEPS010000001.1"/>
</dbReference>
<organism evidence="1 2">
    <name type="scientific">Hominiventricola filiformis</name>
    <dbReference type="NCBI Taxonomy" id="2885352"/>
    <lineage>
        <taxon>Bacteria</taxon>
        <taxon>Bacillati</taxon>
        <taxon>Bacillota</taxon>
        <taxon>Clostridia</taxon>
        <taxon>Lachnospirales</taxon>
        <taxon>Lachnospiraceae</taxon>
        <taxon>Hominiventricola</taxon>
    </lineage>
</organism>
<evidence type="ECO:0000313" key="2">
    <source>
        <dbReference type="Proteomes" id="UP001198220"/>
    </source>
</evidence>